<protein>
    <submittedName>
        <fullName evidence="1">Trehalose-phosphatase</fullName>
        <ecNumber evidence="1">3.1.3.12</ecNumber>
    </submittedName>
</protein>
<gene>
    <name evidence="1" type="primary">otsB_1</name>
    <name evidence="1" type="ORF">NCTC11112_06291</name>
</gene>
<accession>A0A376SA05</accession>
<organism evidence="1 2">
    <name type="scientific">Escherichia coli</name>
    <dbReference type="NCBI Taxonomy" id="562"/>
    <lineage>
        <taxon>Bacteria</taxon>
        <taxon>Pseudomonadati</taxon>
        <taxon>Pseudomonadota</taxon>
        <taxon>Gammaproteobacteria</taxon>
        <taxon>Enterobacterales</taxon>
        <taxon>Enterobacteriaceae</taxon>
        <taxon>Escherichia</taxon>
    </lineage>
</organism>
<evidence type="ECO:0000313" key="2">
    <source>
        <dbReference type="Proteomes" id="UP000254817"/>
    </source>
</evidence>
<proteinExistence type="predicted"/>
<dbReference type="EMBL" id="UGAW01000002">
    <property type="protein sequence ID" value="STI47100.1"/>
    <property type="molecule type" value="Genomic_DNA"/>
</dbReference>
<dbReference type="Proteomes" id="UP000254817">
    <property type="component" value="Unassembled WGS sequence"/>
</dbReference>
<dbReference type="AlphaFoldDB" id="A0A376SA05"/>
<name>A0A376SA05_ECOLX</name>
<sequence length="85" mass="9923">MVKRISVHLPDALARDISVQLHTAIAQFPGAGWRRKGWPLPLHYRQAPQHEDALMTLAQTYYSDLANKWRYSRESVLSRSNREHQ</sequence>
<dbReference type="GO" id="GO:0004805">
    <property type="term" value="F:trehalose-phosphatase activity"/>
    <property type="evidence" value="ECO:0007669"/>
    <property type="project" value="UniProtKB-EC"/>
</dbReference>
<dbReference type="EC" id="3.1.3.12" evidence="1"/>
<reference evidence="1 2" key="1">
    <citation type="submission" date="2018-06" db="EMBL/GenBank/DDBJ databases">
        <authorList>
            <consortium name="Pathogen Informatics"/>
            <person name="Doyle S."/>
        </authorList>
    </citation>
    <scope>NUCLEOTIDE SEQUENCE [LARGE SCALE GENOMIC DNA]</scope>
    <source>
        <strain evidence="1 2">NCTC11112</strain>
    </source>
</reference>
<evidence type="ECO:0000313" key="1">
    <source>
        <dbReference type="EMBL" id="STI47100.1"/>
    </source>
</evidence>
<keyword evidence="1" id="KW-0378">Hydrolase</keyword>